<evidence type="ECO:0000313" key="1">
    <source>
        <dbReference type="EMBL" id="DAD71235.1"/>
    </source>
</evidence>
<reference evidence="1" key="1">
    <citation type="journal article" date="2021" name="Proc. Natl. Acad. Sci. U.S.A.">
        <title>A Catalog of Tens of Thousands of Viruses from Human Metagenomes Reveals Hidden Associations with Chronic Diseases.</title>
        <authorList>
            <person name="Tisza M.J."/>
            <person name="Buck C.B."/>
        </authorList>
    </citation>
    <scope>NUCLEOTIDE SEQUENCE</scope>
    <source>
        <strain evidence="1">CtUyy2</strain>
    </source>
</reference>
<accession>A0A8S5LMZ7</accession>
<name>A0A8S5LMZ7_9CAUD</name>
<dbReference type="EMBL" id="BK015878">
    <property type="protein sequence ID" value="DAD71235.1"/>
    <property type="molecule type" value="Genomic_DNA"/>
</dbReference>
<proteinExistence type="predicted"/>
<protein>
    <submittedName>
        <fullName evidence="1">Uncharacterized protein</fullName>
    </submittedName>
</protein>
<organism evidence="1">
    <name type="scientific">Siphoviridae sp. ctUyy2</name>
    <dbReference type="NCBI Taxonomy" id="2827574"/>
    <lineage>
        <taxon>Viruses</taxon>
        <taxon>Duplodnaviria</taxon>
        <taxon>Heunggongvirae</taxon>
        <taxon>Uroviricota</taxon>
        <taxon>Caudoviricetes</taxon>
    </lineage>
</organism>
<sequence>MFRQVENDWFYELFRYLNAIDNLNEAIITLSLPANTKTAVVS</sequence>